<feature type="region of interest" description="Disordered" evidence="1">
    <location>
        <begin position="108"/>
        <end position="155"/>
    </location>
</feature>
<proteinExistence type="predicted"/>
<accession>A0AAV2FV20</accession>
<reference evidence="2 3" key="1">
    <citation type="submission" date="2024-04" db="EMBL/GenBank/DDBJ databases">
        <authorList>
            <person name="Fracassetti M."/>
        </authorList>
    </citation>
    <scope>NUCLEOTIDE SEQUENCE [LARGE SCALE GENOMIC DNA]</scope>
</reference>
<evidence type="ECO:0000256" key="1">
    <source>
        <dbReference type="SAM" id="MobiDB-lite"/>
    </source>
</evidence>
<name>A0AAV2FV20_9ROSI</name>
<sequence>MHPSLSFLICILLRPNPPHKLTTSPPPPKISPHPKFLLTTSPPPHNLTTLTSHDLTSSILSLADTRRLRLSALLTSRALYHLHSLSLPQNTSSLAKHFLFSLHHLTSHFSPPRRRRPPPSTTSTPTPPSSSSSSAVKSSQSSPNLFSDVSSPGRW</sequence>
<dbReference type="EMBL" id="OZ034820">
    <property type="protein sequence ID" value="CAL1401395.1"/>
    <property type="molecule type" value="Genomic_DNA"/>
</dbReference>
<feature type="compositionally biased region" description="Polar residues" evidence="1">
    <location>
        <begin position="144"/>
        <end position="155"/>
    </location>
</feature>
<gene>
    <name evidence="2" type="ORF">LTRI10_LOCUS41453</name>
</gene>
<evidence type="ECO:0000313" key="2">
    <source>
        <dbReference type="EMBL" id="CAL1401395.1"/>
    </source>
</evidence>
<evidence type="ECO:0000313" key="3">
    <source>
        <dbReference type="Proteomes" id="UP001497516"/>
    </source>
</evidence>
<dbReference type="Proteomes" id="UP001497516">
    <property type="component" value="Chromosome 7"/>
</dbReference>
<organism evidence="2 3">
    <name type="scientific">Linum trigynum</name>
    <dbReference type="NCBI Taxonomy" id="586398"/>
    <lineage>
        <taxon>Eukaryota</taxon>
        <taxon>Viridiplantae</taxon>
        <taxon>Streptophyta</taxon>
        <taxon>Embryophyta</taxon>
        <taxon>Tracheophyta</taxon>
        <taxon>Spermatophyta</taxon>
        <taxon>Magnoliopsida</taxon>
        <taxon>eudicotyledons</taxon>
        <taxon>Gunneridae</taxon>
        <taxon>Pentapetalae</taxon>
        <taxon>rosids</taxon>
        <taxon>fabids</taxon>
        <taxon>Malpighiales</taxon>
        <taxon>Linaceae</taxon>
        <taxon>Linum</taxon>
    </lineage>
</organism>
<protein>
    <submittedName>
        <fullName evidence="2">Uncharacterized protein</fullName>
    </submittedName>
</protein>
<feature type="compositionally biased region" description="Low complexity" evidence="1">
    <location>
        <begin position="121"/>
        <end position="143"/>
    </location>
</feature>
<dbReference type="AlphaFoldDB" id="A0AAV2FV20"/>
<keyword evidence="3" id="KW-1185">Reference proteome</keyword>